<dbReference type="SUPFAM" id="SSF54001">
    <property type="entry name" value="Cysteine proteinases"/>
    <property type="match status" value="1"/>
</dbReference>
<dbReference type="OrthoDB" id="525602at2759"/>
<dbReference type="SMART" id="SM00460">
    <property type="entry name" value="TGc"/>
    <property type="match status" value="1"/>
</dbReference>
<dbReference type="InterPro" id="IPR038765">
    <property type="entry name" value="Papain-like_cys_pep_sf"/>
</dbReference>
<protein>
    <recommendedName>
        <fullName evidence="2">Transglutaminase-like domain-containing protein</fullName>
    </recommendedName>
</protein>
<accession>A0A9W7ACR7</accession>
<dbReference type="InterPro" id="IPR002931">
    <property type="entry name" value="Transglutaminase-like"/>
</dbReference>
<dbReference type="EMBL" id="BRXY01000134">
    <property type="protein sequence ID" value="GMH69614.1"/>
    <property type="molecule type" value="Genomic_DNA"/>
</dbReference>
<dbReference type="Gene3D" id="3.10.620.30">
    <property type="match status" value="1"/>
</dbReference>
<name>A0A9W7ACR7_9STRA</name>
<dbReference type="Proteomes" id="UP001165085">
    <property type="component" value="Unassembled WGS sequence"/>
</dbReference>
<comment type="caution">
    <text evidence="3">The sequence shown here is derived from an EMBL/GenBank/DDBJ whole genome shotgun (WGS) entry which is preliminary data.</text>
</comment>
<keyword evidence="4" id="KW-1185">Reference proteome</keyword>
<feature type="domain" description="Transglutaminase-like" evidence="2">
    <location>
        <begin position="187"/>
        <end position="250"/>
    </location>
</feature>
<proteinExistence type="predicted"/>
<dbReference type="PANTHER" id="PTHR35532:SF5">
    <property type="entry name" value="CARBOHYDRATE-BINDING DOMAIN-CONTAINING PROTEIN"/>
    <property type="match status" value="1"/>
</dbReference>
<evidence type="ECO:0000313" key="3">
    <source>
        <dbReference type="EMBL" id="GMH69614.1"/>
    </source>
</evidence>
<dbReference type="AlphaFoldDB" id="A0A9W7ACR7"/>
<dbReference type="PANTHER" id="PTHR35532">
    <property type="entry name" value="SIMILAR TO POLYHYDROXYALKANOATE DEPOLYMERASE"/>
    <property type="match status" value="1"/>
</dbReference>
<evidence type="ECO:0000256" key="1">
    <source>
        <dbReference type="SAM" id="SignalP"/>
    </source>
</evidence>
<reference evidence="4" key="1">
    <citation type="journal article" date="2023" name="Commun. Biol.">
        <title>Genome analysis of Parmales, the sister group of diatoms, reveals the evolutionary specialization of diatoms from phago-mixotrophs to photoautotrophs.</title>
        <authorList>
            <person name="Ban H."/>
            <person name="Sato S."/>
            <person name="Yoshikawa S."/>
            <person name="Yamada K."/>
            <person name="Nakamura Y."/>
            <person name="Ichinomiya M."/>
            <person name="Sato N."/>
            <person name="Blanc-Mathieu R."/>
            <person name="Endo H."/>
            <person name="Kuwata A."/>
            <person name="Ogata H."/>
        </authorList>
    </citation>
    <scope>NUCLEOTIDE SEQUENCE [LARGE SCALE GENOMIC DNA]</scope>
    <source>
        <strain evidence="4">NIES 3701</strain>
    </source>
</reference>
<organism evidence="3 4">
    <name type="scientific">Triparma strigata</name>
    <dbReference type="NCBI Taxonomy" id="1606541"/>
    <lineage>
        <taxon>Eukaryota</taxon>
        <taxon>Sar</taxon>
        <taxon>Stramenopiles</taxon>
        <taxon>Ochrophyta</taxon>
        <taxon>Bolidophyceae</taxon>
        <taxon>Parmales</taxon>
        <taxon>Triparmaceae</taxon>
        <taxon>Triparma</taxon>
    </lineage>
</organism>
<evidence type="ECO:0000259" key="2">
    <source>
        <dbReference type="SMART" id="SM00460"/>
    </source>
</evidence>
<feature type="signal peptide" evidence="1">
    <location>
        <begin position="1"/>
        <end position="19"/>
    </location>
</feature>
<feature type="chain" id="PRO_5040823241" description="Transglutaminase-like domain-containing protein" evidence="1">
    <location>
        <begin position="20"/>
        <end position="317"/>
    </location>
</feature>
<dbReference type="Pfam" id="PF01841">
    <property type="entry name" value="Transglut_core"/>
    <property type="match status" value="1"/>
</dbReference>
<keyword evidence="1" id="KW-0732">Signal</keyword>
<evidence type="ECO:0000313" key="4">
    <source>
        <dbReference type="Proteomes" id="UP001165085"/>
    </source>
</evidence>
<gene>
    <name evidence="3" type="ORF">TrST_g3769</name>
</gene>
<sequence>MVRFGVIALAALAISLSDAAEPTCSTDEVQFAEGCVKYEDAFQQTYDFLYSNLPSWDKTNKQSLGFHDSVTPDTDGLDDGIATLGLNISLDAQQKYSWAWDLPQDIFQEYVATYAHVNEARVDWRPMLSTATSSILDNAPSDTALDTVEDVVYYINSQMWHTETSGLINNVTFKSSQTPLIYDPMSTLVFGYASCTGVSILFADALKTVGIAARVSGTPAWNGVYENGNHNWIEVYLPETGEWAFMESNPAGGGETLSNPCDKWFCSPAKMANGTKFYSSRFDSTSSTVYPMAWDLENLEVPGDDRTDYYQDACNKC</sequence>